<dbReference type="Proteomes" id="UP000297703">
    <property type="component" value="Unassembled WGS sequence"/>
</dbReference>
<keyword evidence="3" id="KW-1185">Reference proteome</keyword>
<evidence type="ECO:0000256" key="1">
    <source>
        <dbReference type="SAM" id="SignalP"/>
    </source>
</evidence>
<evidence type="ECO:0000313" key="3">
    <source>
        <dbReference type="Proteomes" id="UP000297703"/>
    </source>
</evidence>
<dbReference type="AlphaFoldDB" id="A0A4D9EPA4"/>
<keyword evidence="1" id="KW-0732">Signal</keyword>
<dbReference type="EMBL" id="QXTE01000046">
    <property type="protein sequence ID" value="TFK10003.1"/>
    <property type="molecule type" value="Genomic_DNA"/>
</dbReference>
<reference evidence="2 3" key="1">
    <citation type="submission" date="2019-04" db="EMBL/GenBank/DDBJ databases">
        <title>Draft genome of the big-headed turtle Platysternon megacephalum.</title>
        <authorList>
            <person name="Gong S."/>
        </authorList>
    </citation>
    <scope>NUCLEOTIDE SEQUENCE [LARGE SCALE GENOMIC DNA]</scope>
    <source>
        <strain evidence="2">DO16091913</strain>
        <tissue evidence="2">Muscle</tissue>
    </source>
</reference>
<feature type="signal peptide" evidence="1">
    <location>
        <begin position="1"/>
        <end position="16"/>
    </location>
</feature>
<evidence type="ECO:0000313" key="2">
    <source>
        <dbReference type="EMBL" id="TFK10003.1"/>
    </source>
</evidence>
<organism evidence="2 3">
    <name type="scientific">Platysternon megacephalum</name>
    <name type="common">big-headed turtle</name>
    <dbReference type="NCBI Taxonomy" id="55544"/>
    <lineage>
        <taxon>Eukaryota</taxon>
        <taxon>Metazoa</taxon>
        <taxon>Chordata</taxon>
        <taxon>Craniata</taxon>
        <taxon>Vertebrata</taxon>
        <taxon>Euteleostomi</taxon>
        <taxon>Archelosauria</taxon>
        <taxon>Testudinata</taxon>
        <taxon>Testudines</taxon>
        <taxon>Cryptodira</taxon>
        <taxon>Durocryptodira</taxon>
        <taxon>Testudinoidea</taxon>
        <taxon>Platysternidae</taxon>
        <taxon>Platysternon</taxon>
    </lineage>
</organism>
<comment type="caution">
    <text evidence="2">The sequence shown here is derived from an EMBL/GenBank/DDBJ whole genome shotgun (WGS) entry which is preliminary data.</text>
</comment>
<protein>
    <recommendedName>
        <fullName evidence="4">Secreted protein</fullName>
    </recommendedName>
</protein>
<reference evidence="2 3" key="2">
    <citation type="submission" date="2019-04" db="EMBL/GenBank/DDBJ databases">
        <title>The genome sequence of big-headed turtle.</title>
        <authorList>
            <person name="Gong S."/>
        </authorList>
    </citation>
    <scope>NUCLEOTIDE SEQUENCE [LARGE SCALE GENOMIC DNA]</scope>
    <source>
        <strain evidence="2">DO16091913</strain>
        <tissue evidence="2">Muscle</tissue>
    </source>
</reference>
<accession>A0A4D9EPA4</accession>
<sequence length="130" mass="14250">MCTLTLCCTALSQLHCSLVVLSHSSQPSGFQENLRGIVGEGIKCFWKTPIVPRPHFLVSQNGRQDGLFLFLIIQEMLLLDCLKSSSEAATMGSGGCLFGQHKTESPTGQRLSLVSAFIPTITTIMNYNYH</sequence>
<name>A0A4D9EPA4_9SAUR</name>
<proteinExistence type="predicted"/>
<gene>
    <name evidence="2" type="ORF">DR999_PMT06866</name>
</gene>
<feature type="chain" id="PRO_5020040408" description="Secreted protein" evidence="1">
    <location>
        <begin position="17"/>
        <end position="130"/>
    </location>
</feature>
<evidence type="ECO:0008006" key="4">
    <source>
        <dbReference type="Google" id="ProtNLM"/>
    </source>
</evidence>